<dbReference type="Proteomes" id="UP000887563">
    <property type="component" value="Unplaced"/>
</dbReference>
<keyword evidence="1" id="KW-1185">Reference proteome</keyword>
<accession>A0A914LIE0</accession>
<evidence type="ECO:0000313" key="2">
    <source>
        <dbReference type="WBParaSite" id="Minc3s00542g14015"/>
    </source>
</evidence>
<proteinExistence type="predicted"/>
<evidence type="ECO:0000313" key="1">
    <source>
        <dbReference type="Proteomes" id="UP000887563"/>
    </source>
</evidence>
<sequence length="78" mass="9337">MNGLDLVYLPIEFTSKGTDWYYGQNWDWLGFDHSCYCHSFLAHCFNLNSFERFKQQEIWTTLDRANFREFAANKAKQA</sequence>
<name>A0A914LIE0_MELIC</name>
<organism evidence="1 2">
    <name type="scientific">Meloidogyne incognita</name>
    <name type="common">Southern root-knot nematode worm</name>
    <name type="synonym">Oxyuris incognita</name>
    <dbReference type="NCBI Taxonomy" id="6306"/>
    <lineage>
        <taxon>Eukaryota</taxon>
        <taxon>Metazoa</taxon>
        <taxon>Ecdysozoa</taxon>
        <taxon>Nematoda</taxon>
        <taxon>Chromadorea</taxon>
        <taxon>Rhabditida</taxon>
        <taxon>Tylenchina</taxon>
        <taxon>Tylenchomorpha</taxon>
        <taxon>Tylenchoidea</taxon>
        <taxon>Meloidogynidae</taxon>
        <taxon>Meloidogyninae</taxon>
        <taxon>Meloidogyne</taxon>
        <taxon>Meloidogyne incognita group</taxon>
    </lineage>
</organism>
<protein>
    <submittedName>
        <fullName evidence="2">Uncharacterized protein</fullName>
    </submittedName>
</protein>
<dbReference type="WBParaSite" id="Minc3s00542g14015">
    <property type="protein sequence ID" value="Minc3s00542g14015"/>
    <property type="gene ID" value="Minc3s00542g14015"/>
</dbReference>
<dbReference type="AlphaFoldDB" id="A0A914LIE0"/>
<reference evidence="2" key="1">
    <citation type="submission" date="2022-11" db="UniProtKB">
        <authorList>
            <consortium name="WormBaseParasite"/>
        </authorList>
    </citation>
    <scope>IDENTIFICATION</scope>
</reference>